<accession>A0A9Q0YMW8</accession>
<evidence type="ECO:0000313" key="2">
    <source>
        <dbReference type="EMBL" id="KAJ8021781.1"/>
    </source>
</evidence>
<name>A0A9Q0YMW8_HOLLE</name>
<dbReference type="PANTHER" id="PTHR31912:SF36">
    <property type="entry name" value="C2H2-TYPE DOMAIN-CONTAINING PROTEIN"/>
    <property type="match status" value="1"/>
</dbReference>
<dbReference type="EMBL" id="JAIZAY010000021">
    <property type="protein sequence ID" value="KAJ8021781.1"/>
    <property type="molecule type" value="Genomic_DNA"/>
</dbReference>
<evidence type="ECO:0000256" key="1">
    <source>
        <dbReference type="SAM" id="MobiDB-lite"/>
    </source>
</evidence>
<dbReference type="PANTHER" id="PTHR31912">
    <property type="entry name" value="IP13529P"/>
    <property type="match status" value="1"/>
</dbReference>
<organism evidence="2 3">
    <name type="scientific">Holothuria leucospilota</name>
    <name type="common">Black long sea cucumber</name>
    <name type="synonym">Mertensiothuria leucospilota</name>
    <dbReference type="NCBI Taxonomy" id="206669"/>
    <lineage>
        <taxon>Eukaryota</taxon>
        <taxon>Metazoa</taxon>
        <taxon>Echinodermata</taxon>
        <taxon>Eleutherozoa</taxon>
        <taxon>Echinozoa</taxon>
        <taxon>Holothuroidea</taxon>
        <taxon>Aspidochirotacea</taxon>
        <taxon>Aspidochirotida</taxon>
        <taxon>Holothuriidae</taxon>
        <taxon>Holothuria</taxon>
    </lineage>
</organism>
<dbReference type="AlphaFoldDB" id="A0A9Q0YMW8"/>
<proteinExistence type="predicted"/>
<reference evidence="2" key="1">
    <citation type="submission" date="2021-10" db="EMBL/GenBank/DDBJ databases">
        <title>Tropical sea cucumber genome reveals ecological adaptation and Cuvierian tubules defense mechanism.</title>
        <authorList>
            <person name="Chen T."/>
        </authorList>
    </citation>
    <scope>NUCLEOTIDE SEQUENCE</scope>
    <source>
        <strain evidence="2">Nanhai2018</strain>
        <tissue evidence="2">Muscle</tissue>
    </source>
</reference>
<protein>
    <submittedName>
        <fullName evidence="2">Uncharacterized protein</fullName>
    </submittedName>
</protein>
<sequence length="871" mass="99008">MEDEEDDFHEDEKDDFHADVINEVIIAFLATLKSYGSLTYSASNEILTQVREIVNTVVAVLRKKTESILKKLNLGELKGQINKIIGIFQDIDPIEQFSSEYKQVKYLESKEVIILPEEKVLGQRFTSLPHRNDGVAVQVLQNETYQYIPIYKLLKRLLEQPGVMSLILQQRPSFDKGIISTFRDGELVKRPTENVDCNWPVIKLLLYSDDFETANPLGSKKSLHKLCAFYINILNLPSYLQSNLHNIHLLALVKSAVLSKYGIDTVLHQFIEDLKDISENGLQLDCPDYKGIVLPQLFQVIGDNLGIHSMLGYAGSFSANFYCRFCKAHRNRAQVMLQEDTSLLRNFNTYESDIQQCNLSETGLSKSSALNKLRNYHVSQNISVDIMHDIFEGIAPLEVKLVLDQLINDGYFTLHELNQRITSFSYGFTDARNRPSLIQVTSLRNPYGPSGQTAAQMMCLIFNIPLIIGDKVPEYNDYWELLLLLLDIIKIIMSRSTTEEETFRLNALIRDHHGLFLKLFPAKHLTPKQHFLIHYPNAIRLIGPLQQYNSIRFEAKHKQLKLYAKVSNNFRNIPKTLAYKNQVAHAFNLLLKPHIRDTQGIEIFGQSVVDIDQCENGKTLKQLLGVSGRNDQISLLAVNSIDVQSYEFRKGTVLVTALNDSEPEFSQIDQIFVFEGKVLFLVQVWVTQYNYRHYHAYAILPPRDQDQRLIQFDHAQIDQHQSDIDILSDTVSESSVDIDAPPSSSVENNYTHSPGSRTTDPVNSSESSSSQSSPPPSVDFQLPKLVRDVQSLLQESARGQAVIRNVQKDRLLTPSDRRILVSVCVADLILKHGEKPSSFHKEALAQAITEAFPCLKDSRGRGHVCIDTSWF</sequence>
<feature type="region of interest" description="Disordered" evidence="1">
    <location>
        <begin position="734"/>
        <end position="780"/>
    </location>
</feature>
<dbReference type="Proteomes" id="UP001152320">
    <property type="component" value="Chromosome 21"/>
</dbReference>
<keyword evidence="3" id="KW-1185">Reference proteome</keyword>
<comment type="caution">
    <text evidence="2">The sequence shown here is derived from an EMBL/GenBank/DDBJ whole genome shotgun (WGS) entry which is preliminary data.</text>
</comment>
<gene>
    <name evidence="2" type="ORF">HOLleu_39075</name>
</gene>
<dbReference type="OrthoDB" id="6666876at2759"/>
<evidence type="ECO:0000313" key="3">
    <source>
        <dbReference type="Proteomes" id="UP001152320"/>
    </source>
</evidence>
<feature type="compositionally biased region" description="Polar residues" evidence="1">
    <location>
        <begin position="742"/>
        <end position="763"/>
    </location>
</feature>